<protein>
    <submittedName>
        <fullName evidence="2">Uncharacterized protein</fullName>
    </submittedName>
</protein>
<keyword evidence="3" id="KW-1185">Reference proteome</keyword>
<evidence type="ECO:0000313" key="3">
    <source>
        <dbReference type="Proteomes" id="UP000265325"/>
    </source>
</evidence>
<feature type="region of interest" description="Disordered" evidence="1">
    <location>
        <begin position="108"/>
        <end position="130"/>
    </location>
</feature>
<organism evidence="2 3">
    <name type="scientific">Streptomyces showdoensis</name>
    <dbReference type="NCBI Taxonomy" id="68268"/>
    <lineage>
        <taxon>Bacteria</taxon>
        <taxon>Bacillati</taxon>
        <taxon>Actinomycetota</taxon>
        <taxon>Actinomycetes</taxon>
        <taxon>Kitasatosporales</taxon>
        <taxon>Streptomycetaceae</taxon>
        <taxon>Streptomyces</taxon>
    </lineage>
</organism>
<sequence length="130" mass="15115">MWAEARSLYFAADFPKYASKEWRQLHPDDPRRLAGALDAAEMWRKYGDEEALLQWFRDATAAREPLWARRTIAELNELAKPKPPHQVTATDGWPPIKVPGTDTWRHNLDGRQIDLPHNRPRPRTYMEAAA</sequence>
<dbReference type="EMBL" id="LAQS01000009">
    <property type="protein sequence ID" value="KKZ74445.1"/>
    <property type="molecule type" value="Genomic_DNA"/>
</dbReference>
<comment type="caution">
    <text evidence="2">The sequence shown here is derived from an EMBL/GenBank/DDBJ whole genome shotgun (WGS) entry which is preliminary data.</text>
</comment>
<reference evidence="2 3" key="1">
    <citation type="submission" date="2015-05" db="EMBL/GenBank/DDBJ databases">
        <title>Draft Genome assembly of Streptomyces showdoensis.</title>
        <authorList>
            <person name="Thapa K.K."/>
            <person name="Metsa-Ketela M."/>
        </authorList>
    </citation>
    <scope>NUCLEOTIDE SEQUENCE [LARGE SCALE GENOMIC DNA]</scope>
    <source>
        <strain evidence="2 3">ATCC 15227</strain>
    </source>
</reference>
<dbReference type="AlphaFoldDB" id="A0A2P2GU64"/>
<gene>
    <name evidence="2" type="ORF">VO63_07840</name>
</gene>
<dbReference type="Proteomes" id="UP000265325">
    <property type="component" value="Unassembled WGS sequence"/>
</dbReference>
<accession>A0A2P2GU64</accession>
<evidence type="ECO:0000313" key="2">
    <source>
        <dbReference type="EMBL" id="KKZ74445.1"/>
    </source>
</evidence>
<name>A0A2P2GU64_STREW</name>
<feature type="compositionally biased region" description="Basic and acidic residues" evidence="1">
    <location>
        <begin position="108"/>
        <end position="117"/>
    </location>
</feature>
<evidence type="ECO:0000256" key="1">
    <source>
        <dbReference type="SAM" id="MobiDB-lite"/>
    </source>
</evidence>
<proteinExistence type="predicted"/>